<reference evidence="2 3" key="1">
    <citation type="submission" date="2020-08" db="EMBL/GenBank/DDBJ databases">
        <authorList>
            <person name="Liu C."/>
            <person name="Sun Q."/>
        </authorList>
    </citation>
    <scope>NUCLEOTIDE SEQUENCE [LARGE SCALE GENOMIC DNA]</scope>
    <source>
        <strain evidence="2 3">NSJ-59</strain>
    </source>
</reference>
<name>A0ABR6VJ36_9FIRM</name>
<protein>
    <submittedName>
        <fullName evidence="2">Uncharacterized protein</fullName>
    </submittedName>
</protein>
<accession>A0ABR6VJ36</accession>
<keyword evidence="3" id="KW-1185">Reference proteome</keyword>
<dbReference type="EMBL" id="JACOGK010000023">
    <property type="protein sequence ID" value="MBC3537297.1"/>
    <property type="molecule type" value="Genomic_DNA"/>
</dbReference>
<keyword evidence="1" id="KW-0732">Signal</keyword>
<evidence type="ECO:0000256" key="1">
    <source>
        <dbReference type="SAM" id="SignalP"/>
    </source>
</evidence>
<gene>
    <name evidence="2" type="ORF">H8J70_08535</name>
</gene>
<dbReference type="Proteomes" id="UP000606870">
    <property type="component" value="Unassembled WGS sequence"/>
</dbReference>
<proteinExistence type="predicted"/>
<organism evidence="2 3">
    <name type="scientific">Megasphaera hominis</name>
    <dbReference type="NCBI Taxonomy" id="159836"/>
    <lineage>
        <taxon>Bacteria</taxon>
        <taxon>Bacillati</taxon>
        <taxon>Bacillota</taxon>
        <taxon>Negativicutes</taxon>
        <taxon>Veillonellales</taxon>
        <taxon>Veillonellaceae</taxon>
        <taxon>Megasphaera</taxon>
    </lineage>
</organism>
<evidence type="ECO:0000313" key="3">
    <source>
        <dbReference type="Proteomes" id="UP000606870"/>
    </source>
</evidence>
<feature type="chain" id="PRO_5047130120" evidence="1">
    <location>
        <begin position="24"/>
        <end position="388"/>
    </location>
</feature>
<sequence length="388" mass="40016">MWKGKVACVLAVIALCGAMTAGAADYTILEKAEKVETTVYGAPQSGSLNTRIDALDRTLNGQELLTGSIQNQTDALYTDVYGNSGSDLSLLAAVNMMQWQYSGKITDAPLLDRVAALEEGINGKAATGSLIGRVRSLRTAMLGNTAFTSQDVVIPAGTIVTMKNLDPLDSETLQKGDIVRFSVAEVVMVGNVIAIPRGMEADGTATTVRKAGRFGRDGKIEITYSTVRAADGTPVPLTVGEKTKEQYKRTAGAVGASAAGAIILGPVGLVGGLFVKGNDVNIPAGTTMYAEVKMATEVIGFIEKQQPVSTMASANMAASGVAVPASEPVVAAATTTATVTPDTGDGGNVTIPEQDKTEHVTPVSLDTTGVPAHDDVQATVTITPANNN</sequence>
<feature type="signal peptide" evidence="1">
    <location>
        <begin position="1"/>
        <end position="23"/>
    </location>
</feature>
<comment type="caution">
    <text evidence="2">The sequence shown here is derived from an EMBL/GenBank/DDBJ whole genome shotgun (WGS) entry which is preliminary data.</text>
</comment>
<dbReference type="RefSeq" id="WP_186503568.1">
    <property type="nucleotide sequence ID" value="NZ_JACOGK010000023.1"/>
</dbReference>
<evidence type="ECO:0000313" key="2">
    <source>
        <dbReference type="EMBL" id="MBC3537297.1"/>
    </source>
</evidence>